<sequence length="92" mass="9560">MLLLIQSPLSVIEPRPAMEPLLVMSSETTAAEVVANSSTIPPVLFSTLPATVTVVFPEMLSPPLLVSTDCPLAQITATTVKAAVSISEKAKG</sequence>
<evidence type="ECO:0000313" key="1">
    <source>
        <dbReference type="EMBL" id="MPM82868.1"/>
    </source>
</evidence>
<name>A0A645D170_9ZZZZ</name>
<proteinExistence type="predicted"/>
<reference evidence="1" key="1">
    <citation type="submission" date="2019-08" db="EMBL/GenBank/DDBJ databases">
        <authorList>
            <person name="Kucharzyk K."/>
            <person name="Murdoch R.W."/>
            <person name="Higgins S."/>
            <person name="Loffler F."/>
        </authorList>
    </citation>
    <scope>NUCLEOTIDE SEQUENCE</scope>
</reference>
<gene>
    <name evidence="1" type="ORF">SDC9_129930</name>
</gene>
<organism evidence="1">
    <name type="scientific">bioreactor metagenome</name>
    <dbReference type="NCBI Taxonomy" id="1076179"/>
    <lineage>
        <taxon>unclassified sequences</taxon>
        <taxon>metagenomes</taxon>
        <taxon>ecological metagenomes</taxon>
    </lineage>
</organism>
<accession>A0A645D170</accession>
<dbReference type="EMBL" id="VSSQ01031818">
    <property type="protein sequence ID" value="MPM82868.1"/>
    <property type="molecule type" value="Genomic_DNA"/>
</dbReference>
<protein>
    <submittedName>
        <fullName evidence="1">Uncharacterized protein</fullName>
    </submittedName>
</protein>
<dbReference type="AlphaFoldDB" id="A0A645D170"/>
<comment type="caution">
    <text evidence="1">The sequence shown here is derived from an EMBL/GenBank/DDBJ whole genome shotgun (WGS) entry which is preliminary data.</text>
</comment>